<dbReference type="Pfam" id="PF01928">
    <property type="entry name" value="CYTH"/>
    <property type="match status" value="1"/>
</dbReference>
<dbReference type="EMBL" id="CP011542">
    <property type="protein sequence ID" value="AKK06562.1"/>
    <property type="molecule type" value="Genomic_DNA"/>
</dbReference>
<evidence type="ECO:0008006" key="6">
    <source>
        <dbReference type="Google" id="ProtNLM"/>
    </source>
</evidence>
<evidence type="ECO:0000259" key="3">
    <source>
        <dbReference type="PROSITE" id="PS51708"/>
    </source>
</evidence>
<dbReference type="PANTHER" id="PTHR39339:SF1">
    <property type="entry name" value="CHAD DOMAIN-CONTAINING PROTEIN"/>
    <property type="match status" value="1"/>
</dbReference>
<dbReference type="InterPro" id="IPR007899">
    <property type="entry name" value="CHAD_dom"/>
</dbReference>
<dbReference type="CDD" id="cd07374">
    <property type="entry name" value="CYTH-like_Pase"/>
    <property type="match status" value="1"/>
</dbReference>
<keyword evidence="5" id="KW-1185">Reference proteome</keyword>
<dbReference type="InterPro" id="IPR023577">
    <property type="entry name" value="CYTH_domain"/>
</dbReference>
<reference evidence="4 5" key="1">
    <citation type="journal article" date="2015" name="Genome Announc.">
        <title>Complete Genome Sequence of the Type Strain Corynebacterium mustelae DSM 45274, Isolated from Various Tissues of a Male Ferret with Lethal Sepsis.</title>
        <authorList>
            <person name="Ruckert C."/>
            <person name="Eimer J."/>
            <person name="Winkler A."/>
            <person name="Tauch A."/>
        </authorList>
    </citation>
    <scope>NUCLEOTIDE SEQUENCE [LARGE SCALE GENOMIC DNA]</scope>
    <source>
        <strain evidence="4 5">DSM 45274</strain>
    </source>
</reference>
<dbReference type="SMART" id="SM00880">
    <property type="entry name" value="CHAD"/>
    <property type="match status" value="1"/>
</dbReference>
<feature type="domain" description="CHAD" evidence="3">
    <location>
        <begin position="247"/>
        <end position="543"/>
    </location>
</feature>
<dbReference type="Gene3D" id="2.40.320.10">
    <property type="entry name" value="Hypothetical Protein Pfu-838710-001"/>
    <property type="match status" value="1"/>
</dbReference>
<dbReference type="InterPro" id="IPR038186">
    <property type="entry name" value="CHAD_dom_sf"/>
</dbReference>
<dbReference type="PROSITE" id="PS51707">
    <property type="entry name" value="CYTH"/>
    <property type="match status" value="1"/>
</dbReference>
<dbReference type="PROSITE" id="PS51708">
    <property type="entry name" value="CHAD"/>
    <property type="match status" value="1"/>
</dbReference>
<protein>
    <recommendedName>
        <fullName evidence="6">CHAD domain-containing protein</fullName>
    </recommendedName>
</protein>
<gene>
    <name evidence="4" type="ORF">CMUST_11235</name>
</gene>
<reference evidence="5" key="2">
    <citation type="submission" date="2015-05" db="EMBL/GenBank/DDBJ databases">
        <title>Complete genome sequence of Corynebacterium mustelae DSM 45274, isolated from various tissues of a male ferret with lethal sepsis.</title>
        <authorList>
            <person name="Ruckert C."/>
            <person name="Albersmeier A."/>
            <person name="Winkler A."/>
            <person name="Tauch A."/>
        </authorList>
    </citation>
    <scope>NUCLEOTIDE SEQUENCE [LARGE SCALE GENOMIC DNA]</scope>
    <source>
        <strain evidence="5">DSM 45274</strain>
    </source>
</reference>
<dbReference type="KEGG" id="cmv:CMUST_11235"/>
<organism evidence="4 5">
    <name type="scientific">Corynebacterium mustelae</name>
    <dbReference type="NCBI Taxonomy" id="571915"/>
    <lineage>
        <taxon>Bacteria</taxon>
        <taxon>Bacillati</taxon>
        <taxon>Actinomycetota</taxon>
        <taxon>Actinomycetes</taxon>
        <taxon>Mycobacteriales</taxon>
        <taxon>Corynebacteriaceae</taxon>
        <taxon>Corynebacterium</taxon>
    </lineage>
</organism>
<dbReference type="SUPFAM" id="SSF55154">
    <property type="entry name" value="CYTH-like phosphatases"/>
    <property type="match status" value="1"/>
</dbReference>
<dbReference type="SMART" id="SM01118">
    <property type="entry name" value="CYTH"/>
    <property type="match status" value="1"/>
</dbReference>
<dbReference type="Pfam" id="PF05235">
    <property type="entry name" value="CHAD"/>
    <property type="match status" value="1"/>
</dbReference>
<evidence type="ECO:0000313" key="4">
    <source>
        <dbReference type="EMBL" id="AKK06562.1"/>
    </source>
</evidence>
<proteinExistence type="predicted"/>
<dbReference type="PATRIC" id="fig|571915.4.peg.2402"/>
<dbReference type="AlphaFoldDB" id="A0A0G3H5Y5"/>
<dbReference type="RefSeq" id="WP_330218047.1">
    <property type="nucleotide sequence ID" value="NZ_CP011542.1"/>
</dbReference>
<dbReference type="Gene3D" id="1.40.20.10">
    <property type="entry name" value="CHAD domain"/>
    <property type="match status" value="1"/>
</dbReference>
<evidence type="ECO:0000313" key="5">
    <source>
        <dbReference type="Proteomes" id="UP000035199"/>
    </source>
</evidence>
<accession>A0A0G3H5Y5</accession>
<dbReference type="STRING" id="571915.CMUST_11235"/>
<feature type="region of interest" description="Disordered" evidence="1">
    <location>
        <begin position="1"/>
        <end position="26"/>
    </location>
</feature>
<dbReference type="PANTHER" id="PTHR39339">
    <property type="entry name" value="SLR1444 PROTEIN"/>
    <property type="match status" value="1"/>
</dbReference>
<dbReference type="InterPro" id="IPR033469">
    <property type="entry name" value="CYTH-like_dom_sf"/>
</dbReference>
<sequence>MVATGYGSGFRLAGHTQGSDDENPGSIQVMGLHEQLEVEAKFAVDNDTAVPDLSDIAGVARVANTRIHRLTATYFDTADVRLSRAKITLRRRTGGTDDGWHIKLPAANGRREIHHPLTTDAEQPPDVILAAVRAIIRNEELIPIAQVDNERHESLLADDTGAIIAEFCDDHVSAQSFLPQGEKTQWREWEIELTDACDEPDALLKASAEALRSAGAVASKSPSKLAMAIGDSIDYAPTPPQLAEVAEDSPAYAVLHALKRNRDKLVDFDPRVRRDEWDSVHQMRVATRELRSHLQTFEGILVGDTHLVLAEKLKQLAGILGQARDAEVIAERFRLLCELEETGAIDDATATYLHDVMRREYEHAHQRIEKVLDDARYLTMLDLLDEFLARPELAASAIGTGADRAASGKILIQHVKDNFRKLRNRHEKAVFAWEDSTIPLRDRETYFHDLRKAAKKLRYAAEAIGDATSIDTLDLYKACKDMQAVLGDFQDSVTARDKLLKLAGNAHRHGINTFGFGVLYRLEHELSQHVLADYEQTYAAVAAAFKQLIHRTNKHTNVKKNRGAKKRKKR</sequence>
<evidence type="ECO:0000256" key="1">
    <source>
        <dbReference type="SAM" id="MobiDB-lite"/>
    </source>
</evidence>
<name>A0A0G3H5Y5_9CORY</name>
<evidence type="ECO:0000259" key="2">
    <source>
        <dbReference type="PROSITE" id="PS51707"/>
    </source>
</evidence>
<feature type="domain" description="CYTH" evidence="2">
    <location>
        <begin position="35"/>
        <end position="232"/>
    </location>
</feature>
<dbReference type="Proteomes" id="UP000035199">
    <property type="component" value="Chromosome"/>
</dbReference>